<organism evidence="2 3">
    <name type="scientific">Pseudohalioglobus lutimaris</name>
    <dbReference type="NCBI Taxonomy" id="1737061"/>
    <lineage>
        <taxon>Bacteria</taxon>
        <taxon>Pseudomonadati</taxon>
        <taxon>Pseudomonadota</taxon>
        <taxon>Gammaproteobacteria</taxon>
        <taxon>Cellvibrionales</taxon>
        <taxon>Halieaceae</taxon>
        <taxon>Pseudohalioglobus</taxon>
    </lineage>
</organism>
<keyword evidence="1" id="KW-0472">Membrane</keyword>
<dbReference type="Proteomes" id="UP000235005">
    <property type="component" value="Unassembled WGS sequence"/>
</dbReference>
<evidence type="ECO:0000256" key="1">
    <source>
        <dbReference type="SAM" id="Phobius"/>
    </source>
</evidence>
<evidence type="ECO:0000313" key="3">
    <source>
        <dbReference type="Proteomes" id="UP000235005"/>
    </source>
</evidence>
<keyword evidence="1" id="KW-1133">Transmembrane helix</keyword>
<proteinExistence type="predicted"/>
<sequence length="397" mass="41948">MQMTYLLAMVFFFAPALLLWTAHHQAWARKLGIIALCYIAGLLVGNANVLPEAFIPAQQMLVDATVLLALPLLLFTLDVRQWRTVAGKAMLSMGIATTSVVTLATCLFFLFRGGGAESAAHFAAMSVGVYTGGTPNLAAIKSGLDIPHSEYIIFHSLDTLIGAAYLLFMLTMGVALFRRLLGAPAPPVETSAVTAPAIGEPDAQASHYDSDDYSSLLTAGNLPEQIKALALAVLVVAAALVLAEVHAMAKGAARSPAIVIMALTTFGILLSLVPRVRRMHLAYKLGMYLIYVFCFAVASMASLQRLAQVDVIITLFIAGTVLGSVVVHALLCRLARIDSDTFMVTSVAAVCSPPFVPMMARALGNPGTILSGMTAGIIGYALGNYIGISLGLYLQSL</sequence>
<feature type="transmembrane region" description="Helical" evidence="1">
    <location>
        <begin position="152"/>
        <end position="177"/>
    </location>
</feature>
<protein>
    <recommendedName>
        <fullName evidence="4">DUF819 domain-containing protein</fullName>
    </recommendedName>
</protein>
<accession>A0A2N5X1X0</accession>
<feature type="transmembrane region" description="Helical" evidence="1">
    <location>
        <begin position="61"/>
        <end position="77"/>
    </location>
</feature>
<feature type="transmembrane region" description="Helical" evidence="1">
    <location>
        <begin position="89"/>
        <end position="110"/>
    </location>
</feature>
<feature type="transmembrane region" description="Helical" evidence="1">
    <location>
        <begin position="228"/>
        <end position="249"/>
    </location>
</feature>
<feature type="transmembrane region" description="Helical" evidence="1">
    <location>
        <begin position="309"/>
        <end position="330"/>
    </location>
</feature>
<dbReference type="AlphaFoldDB" id="A0A2N5X1X0"/>
<evidence type="ECO:0008006" key="4">
    <source>
        <dbReference type="Google" id="ProtNLM"/>
    </source>
</evidence>
<feature type="transmembrane region" description="Helical" evidence="1">
    <location>
        <begin position="369"/>
        <end position="394"/>
    </location>
</feature>
<dbReference type="OrthoDB" id="653763at2"/>
<keyword evidence="3" id="KW-1185">Reference proteome</keyword>
<dbReference type="Pfam" id="PF05684">
    <property type="entry name" value="DUF819"/>
    <property type="match status" value="1"/>
</dbReference>
<dbReference type="EMBL" id="PKUS01000013">
    <property type="protein sequence ID" value="PLW68460.1"/>
    <property type="molecule type" value="Genomic_DNA"/>
</dbReference>
<feature type="transmembrane region" description="Helical" evidence="1">
    <location>
        <begin position="285"/>
        <end position="303"/>
    </location>
</feature>
<feature type="transmembrane region" description="Helical" evidence="1">
    <location>
        <begin position="31"/>
        <end position="49"/>
    </location>
</feature>
<reference evidence="2 3" key="1">
    <citation type="submission" date="2018-01" db="EMBL/GenBank/DDBJ databases">
        <title>The draft genome sequence of Halioglobus lutimaris HF004.</title>
        <authorList>
            <person name="Du Z.-J."/>
            <person name="Shi M.-J."/>
        </authorList>
    </citation>
    <scope>NUCLEOTIDE SEQUENCE [LARGE SCALE GENOMIC DNA]</scope>
    <source>
        <strain evidence="2 3">HF004</strain>
    </source>
</reference>
<keyword evidence="1" id="KW-0812">Transmembrane</keyword>
<name>A0A2N5X1X0_9GAMM</name>
<feature type="transmembrane region" description="Helical" evidence="1">
    <location>
        <begin position="342"/>
        <end position="363"/>
    </location>
</feature>
<feature type="transmembrane region" description="Helical" evidence="1">
    <location>
        <begin position="255"/>
        <end position="273"/>
    </location>
</feature>
<gene>
    <name evidence="2" type="ORF">C0039_11830</name>
</gene>
<feature type="transmembrane region" description="Helical" evidence="1">
    <location>
        <begin position="122"/>
        <end position="140"/>
    </location>
</feature>
<evidence type="ECO:0000313" key="2">
    <source>
        <dbReference type="EMBL" id="PLW68460.1"/>
    </source>
</evidence>
<dbReference type="PANTHER" id="PTHR34289:SF8">
    <property type="entry name" value="DUF819 DOMAIN-CONTAINING PROTEIN"/>
    <property type="match status" value="1"/>
</dbReference>
<dbReference type="InterPro" id="IPR008537">
    <property type="entry name" value="DUF819"/>
</dbReference>
<dbReference type="PANTHER" id="PTHR34289">
    <property type="entry name" value="PROTEIN, PUTATIVE (DUF819)-RELATED"/>
    <property type="match status" value="1"/>
</dbReference>
<comment type="caution">
    <text evidence="2">The sequence shown here is derived from an EMBL/GenBank/DDBJ whole genome shotgun (WGS) entry which is preliminary data.</text>
</comment>